<evidence type="ECO:0000313" key="1">
    <source>
        <dbReference type="EnsemblProtists" id="HpaP810965"/>
    </source>
</evidence>
<sequence>METASLVVSGSRFRHHQFGQEVTDRCHHPVEGDAGELDGGVFLHDEGGVFAVSEKLHELLGIKEMLFEPGSRLHFRWSSTWTTKQL</sequence>
<keyword evidence="2" id="KW-1185">Reference proteome</keyword>
<dbReference type="EMBL" id="JH598006">
    <property type="status" value="NOT_ANNOTATED_CDS"/>
    <property type="molecule type" value="Genomic_DNA"/>
</dbReference>
<proteinExistence type="predicted"/>
<reference evidence="1" key="2">
    <citation type="submission" date="2015-06" db="UniProtKB">
        <authorList>
            <consortium name="EnsemblProtists"/>
        </authorList>
    </citation>
    <scope>IDENTIFICATION</scope>
    <source>
        <strain evidence="1">Emoy2</strain>
    </source>
</reference>
<name>M4BWR4_HYAAE</name>
<dbReference type="Proteomes" id="UP000011713">
    <property type="component" value="Unassembled WGS sequence"/>
</dbReference>
<dbReference type="HOGENOM" id="CLU_2502716_0_0_1"/>
<organism evidence="1 2">
    <name type="scientific">Hyaloperonospora arabidopsidis (strain Emoy2)</name>
    <name type="common">Downy mildew agent</name>
    <name type="synonym">Peronospora arabidopsidis</name>
    <dbReference type="NCBI Taxonomy" id="559515"/>
    <lineage>
        <taxon>Eukaryota</taxon>
        <taxon>Sar</taxon>
        <taxon>Stramenopiles</taxon>
        <taxon>Oomycota</taxon>
        <taxon>Peronosporomycetes</taxon>
        <taxon>Peronosporales</taxon>
        <taxon>Peronosporaceae</taxon>
        <taxon>Hyaloperonospora</taxon>
    </lineage>
</organism>
<dbReference type="InParanoid" id="M4BWR4"/>
<dbReference type="AlphaFoldDB" id="M4BWR4"/>
<evidence type="ECO:0000313" key="2">
    <source>
        <dbReference type="Proteomes" id="UP000011713"/>
    </source>
</evidence>
<dbReference type="VEuPathDB" id="FungiDB:HpaG810965"/>
<dbReference type="EnsemblProtists" id="HpaT810965">
    <property type="protein sequence ID" value="HpaP810965"/>
    <property type="gene ID" value="HpaG810965"/>
</dbReference>
<accession>M4BWR4</accession>
<reference evidence="2" key="1">
    <citation type="journal article" date="2010" name="Science">
        <title>Signatures of adaptation to obligate biotrophy in the Hyaloperonospora arabidopsidis genome.</title>
        <authorList>
            <person name="Baxter L."/>
            <person name="Tripathy S."/>
            <person name="Ishaque N."/>
            <person name="Boot N."/>
            <person name="Cabral A."/>
            <person name="Kemen E."/>
            <person name="Thines M."/>
            <person name="Ah-Fong A."/>
            <person name="Anderson R."/>
            <person name="Badejoko W."/>
            <person name="Bittner-Eddy P."/>
            <person name="Boore J.L."/>
            <person name="Chibucos M.C."/>
            <person name="Coates M."/>
            <person name="Dehal P."/>
            <person name="Delehaunty K."/>
            <person name="Dong S."/>
            <person name="Downton P."/>
            <person name="Dumas B."/>
            <person name="Fabro G."/>
            <person name="Fronick C."/>
            <person name="Fuerstenberg S.I."/>
            <person name="Fulton L."/>
            <person name="Gaulin E."/>
            <person name="Govers F."/>
            <person name="Hughes L."/>
            <person name="Humphray S."/>
            <person name="Jiang R.H."/>
            <person name="Judelson H."/>
            <person name="Kamoun S."/>
            <person name="Kyung K."/>
            <person name="Meijer H."/>
            <person name="Minx P."/>
            <person name="Morris P."/>
            <person name="Nelson J."/>
            <person name="Phuntumart V."/>
            <person name="Qutob D."/>
            <person name="Rehmany A."/>
            <person name="Rougon-Cardoso A."/>
            <person name="Ryden P."/>
            <person name="Torto-Alalibo T."/>
            <person name="Studholme D."/>
            <person name="Wang Y."/>
            <person name="Win J."/>
            <person name="Wood J."/>
            <person name="Clifton S.W."/>
            <person name="Rogers J."/>
            <person name="Van den Ackerveken G."/>
            <person name="Jones J.D."/>
            <person name="McDowell J.M."/>
            <person name="Beynon J."/>
            <person name="Tyler B.M."/>
        </authorList>
    </citation>
    <scope>NUCLEOTIDE SEQUENCE [LARGE SCALE GENOMIC DNA]</scope>
    <source>
        <strain evidence="2">Emoy2</strain>
    </source>
</reference>
<protein>
    <submittedName>
        <fullName evidence="1">Uncharacterized protein</fullName>
    </submittedName>
</protein>